<dbReference type="Gene3D" id="2.170.130.10">
    <property type="entry name" value="TonB-dependent receptor, plug domain"/>
    <property type="match status" value="1"/>
</dbReference>
<dbReference type="GO" id="GO:0009279">
    <property type="term" value="C:cell outer membrane"/>
    <property type="evidence" value="ECO:0007669"/>
    <property type="project" value="UniProtKB-SubCell"/>
</dbReference>
<dbReference type="Gene3D" id="2.60.40.1120">
    <property type="entry name" value="Carboxypeptidase-like, regulatory domain"/>
    <property type="match status" value="1"/>
</dbReference>
<dbReference type="PROSITE" id="PS52016">
    <property type="entry name" value="TONB_DEPENDENT_REC_3"/>
    <property type="match status" value="1"/>
</dbReference>
<proteinExistence type="inferred from homology"/>
<dbReference type="InterPro" id="IPR000531">
    <property type="entry name" value="Beta-barrel_TonB"/>
</dbReference>
<evidence type="ECO:0000256" key="12">
    <source>
        <dbReference type="SAM" id="SignalP"/>
    </source>
</evidence>
<accession>A0A1G8WFV2</accession>
<evidence type="ECO:0000256" key="4">
    <source>
        <dbReference type="ARBA" id="ARBA00022692"/>
    </source>
</evidence>
<feature type="domain" description="TonB-dependent receptor plug" evidence="14">
    <location>
        <begin position="130"/>
        <end position="219"/>
    </location>
</feature>
<organism evidence="15 16">
    <name type="scientific">Catalinimonas alkaloidigena</name>
    <dbReference type="NCBI Taxonomy" id="1075417"/>
    <lineage>
        <taxon>Bacteria</taxon>
        <taxon>Pseudomonadati</taxon>
        <taxon>Bacteroidota</taxon>
        <taxon>Cytophagia</taxon>
        <taxon>Cytophagales</taxon>
        <taxon>Catalimonadaceae</taxon>
        <taxon>Catalinimonas</taxon>
    </lineage>
</organism>
<keyword evidence="8 15" id="KW-0675">Receptor</keyword>
<feature type="chain" id="PRO_5011506846" evidence="12">
    <location>
        <begin position="21"/>
        <end position="1249"/>
    </location>
</feature>
<evidence type="ECO:0000256" key="9">
    <source>
        <dbReference type="ARBA" id="ARBA00023237"/>
    </source>
</evidence>
<dbReference type="InterPro" id="IPR039426">
    <property type="entry name" value="TonB-dep_rcpt-like"/>
</dbReference>
<gene>
    <name evidence="15" type="ORF">SAMN05421823_10172</name>
</gene>
<dbReference type="Proteomes" id="UP000198510">
    <property type="component" value="Unassembled WGS sequence"/>
</dbReference>
<evidence type="ECO:0000256" key="1">
    <source>
        <dbReference type="ARBA" id="ARBA00004571"/>
    </source>
</evidence>
<dbReference type="Pfam" id="PF00593">
    <property type="entry name" value="TonB_dep_Rec_b-barrel"/>
    <property type="match status" value="1"/>
</dbReference>
<keyword evidence="9 10" id="KW-0998">Cell outer membrane</keyword>
<keyword evidence="6 11" id="KW-0798">TonB box</keyword>
<dbReference type="GO" id="GO:0044718">
    <property type="term" value="P:siderophore transmembrane transport"/>
    <property type="evidence" value="ECO:0007669"/>
    <property type="project" value="TreeGrafter"/>
</dbReference>
<dbReference type="Pfam" id="PF07715">
    <property type="entry name" value="Plug"/>
    <property type="match status" value="1"/>
</dbReference>
<dbReference type="InterPro" id="IPR036942">
    <property type="entry name" value="Beta-barrel_TonB_sf"/>
</dbReference>
<dbReference type="InterPro" id="IPR012910">
    <property type="entry name" value="Plug_dom"/>
</dbReference>
<dbReference type="STRING" id="1075417.SAMN05421823_10172"/>
<dbReference type="Pfam" id="PF13620">
    <property type="entry name" value="CarboxypepD_reg"/>
    <property type="match status" value="1"/>
</dbReference>
<keyword evidence="3 10" id="KW-1134">Transmembrane beta strand</keyword>
<keyword evidence="7 10" id="KW-0472">Membrane</keyword>
<dbReference type="EMBL" id="FNFO01000001">
    <property type="protein sequence ID" value="SDJ77142.1"/>
    <property type="molecule type" value="Genomic_DNA"/>
</dbReference>
<evidence type="ECO:0000313" key="16">
    <source>
        <dbReference type="Proteomes" id="UP000198510"/>
    </source>
</evidence>
<keyword evidence="5 12" id="KW-0732">Signal</keyword>
<protein>
    <submittedName>
        <fullName evidence="15">TonB-dependent Receptor Plug Domain</fullName>
    </submittedName>
</protein>
<evidence type="ECO:0000256" key="6">
    <source>
        <dbReference type="ARBA" id="ARBA00023077"/>
    </source>
</evidence>
<keyword evidence="16" id="KW-1185">Reference proteome</keyword>
<comment type="subcellular location">
    <subcellularLocation>
        <location evidence="1 10">Cell outer membrane</location>
        <topology evidence="1 10">Multi-pass membrane protein</topology>
    </subcellularLocation>
</comment>
<evidence type="ECO:0000259" key="13">
    <source>
        <dbReference type="Pfam" id="PF00593"/>
    </source>
</evidence>
<evidence type="ECO:0000256" key="3">
    <source>
        <dbReference type="ARBA" id="ARBA00022452"/>
    </source>
</evidence>
<comment type="similarity">
    <text evidence="10 11">Belongs to the TonB-dependent receptor family.</text>
</comment>
<keyword evidence="4 10" id="KW-0812">Transmembrane</keyword>
<evidence type="ECO:0000256" key="5">
    <source>
        <dbReference type="ARBA" id="ARBA00022729"/>
    </source>
</evidence>
<dbReference type="InterPro" id="IPR037066">
    <property type="entry name" value="Plug_dom_sf"/>
</dbReference>
<feature type="domain" description="TonB-dependent receptor-like beta-barrel" evidence="13">
    <location>
        <begin position="903"/>
        <end position="1181"/>
    </location>
</feature>
<evidence type="ECO:0000256" key="10">
    <source>
        <dbReference type="PROSITE-ProRule" id="PRU01360"/>
    </source>
</evidence>
<name>A0A1G8WFV2_9BACT</name>
<dbReference type="SUPFAM" id="SSF49464">
    <property type="entry name" value="Carboxypeptidase regulatory domain-like"/>
    <property type="match status" value="1"/>
</dbReference>
<dbReference type="AlphaFoldDB" id="A0A1G8WFV2"/>
<evidence type="ECO:0000259" key="14">
    <source>
        <dbReference type="Pfam" id="PF07715"/>
    </source>
</evidence>
<evidence type="ECO:0000256" key="8">
    <source>
        <dbReference type="ARBA" id="ARBA00023170"/>
    </source>
</evidence>
<evidence type="ECO:0000313" key="15">
    <source>
        <dbReference type="EMBL" id="SDJ77142.1"/>
    </source>
</evidence>
<evidence type="ECO:0000256" key="2">
    <source>
        <dbReference type="ARBA" id="ARBA00022448"/>
    </source>
</evidence>
<dbReference type="SUPFAM" id="SSF56935">
    <property type="entry name" value="Porins"/>
    <property type="match status" value="1"/>
</dbReference>
<dbReference type="Gene3D" id="2.40.170.20">
    <property type="entry name" value="TonB-dependent receptor, beta-barrel domain"/>
    <property type="match status" value="1"/>
</dbReference>
<sequence>MVKKLLLSFLFGAGFIFTVAAQTGKLSGTVLDAATSEPIPFANVVATENGVQKGGATTDFEGNYLISSLVPGTYEVSVSVVGYQRTTVEGVIINFEKTRRLDIRLEQGTTTLEEVTVEYQRPLVEADNTSTGATLTRDQIQKLPTRSLSAIITTAPAVYSNDDGGALNIKGNRSDANQVFINGIKVIGPAPSLPVEAIEEISVITGGVPAQFGDATGGIINITTRSASNRYFGSATAETSRPFDQYQQDLAGATLSGPLLTRPDANNPSQKKTVLGFFTALQYQGQRDSDPPAGGVYVLRDELLEQIKQNPLIRSGSGIIYATDTVKQGDLVRQSYRPNANRQQYTANLSIDFQPTDNVLVTAGGNFDRIDQRADASGSTGSGNLYFNTPFNSENNSQDLNQRWNAFVRFVQNFRPSGENSLIKDAYYQVQADYGQQSDVTRDVVHKDNFMNYRYLGQFTQEYNDLNVGPLSGFSLGGTRYDFQEPDGERDVIFQDFQPSNVAFTPSSLNPTLVNYTQAAYNLNEGSLATLNDIIANRGLINGLGPDATYGLFASPGSTQNQYIKVFNEQYRLSALGAVTIGGHTIKAGFEYEQRVQASYTVLPGFLWSAGRTNLNRHLTQNGTIIGIDSLSDPNNIYVTFGNQLSGNPDGETGLYPGQSRFDYNLRQRYGIPADQYLSIDEFTPDQLSIDLFSADELQQYGIVAYQGYDYKGNRLKGSTSFRDFFFDEQNRPQDAYRPNYAAAFIQDKFEFEDIILNIGLRVDRFDANQPVLRDRNSLTRLITVGEMRNNGVDFGNFRNRNYTLPSTVGDDWVVYVDRTSESYVPGSNESDYTILGYREGDQFYDANGQEVASARGVVDVGGNGQVNPLFSLQGLSEEERELHTLTGMTLNAFEDYKPQIVFQPRIAFSFPISESAAFFAHYDVRAQRPGRVAASPSSYYFLNQTVGPVLSNPNLKPERLIDYQVGFQQVLSPSSALKLSAFYSELKDQIQIVNLPFAYPKAYRTFDNIDFQTSKGLTVQYDLRRTNHLQVNASYTLQFAEGTGSSDVSALSITEVGDPYIRLPRPLNFDQRHAFKITLDYRYATGEGPLLFGKPILENAGVNFFFFAGSGTPFTRTGGNPNSAVISGVQQRSQLEGSINASRMPWNIRSQLRIDKSFVFQGEESKRAHNLNVYVYVQNLLDRRNWIGVYAYTGNPRDDGFLNSGVGQEYINRQADPQAFQELYRVRLARPDFYSLPRRIRLGVAYSF</sequence>
<keyword evidence="2 10" id="KW-0813">Transport</keyword>
<dbReference type="InterPro" id="IPR008969">
    <property type="entry name" value="CarboxyPept-like_regulatory"/>
</dbReference>
<evidence type="ECO:0000256" key="11">
    <source>
        <dbReference type="RuleBase" id="RU003357"/>
    </source>
</evidence>
<dbReference type="GO" id="GO:0015344">
    <property type="term" value="F:siderophore uptake transmembrane transporter activity"/>
    <property type="evidence" value="ECO:0007669"/>
    <property type="project" value="TreeGrafter"/>
</dbReference>
<dbReference type="PANTHER" id="PTHR30069">
    <property type="entry name" value="TONB-DEPENDENT OUTER MEMBRANE RECEPTOR"/>
    <property type="match status" value="1"/>
</dbReference>
<feature type="signal peptide" evidence="12">
    <location>
        <begin position="1"/>
        <end position="20"/>
    </location>
</feature>
<reference evidence="15 16" key="1">
    <citation type="submission" date="2016-10" db="EMBL/GenBank/DDBJ databases">
        <authorList>
            <person name="de Groot N.N."/>
        </authorList>
    </citation>
    <scope>NUCLEOTIDE SEQUENCE [LARGE SCALE GENOMIC DNA]</scope>
    <source>
        <strain evidence="15 16">DSM 25186</strain>
    </source>
</reference>
<evidence type="ECO:0000256" key="7">
    <source>
        <dbReference type="ARBA" id="ARBA00023136"/>
    </source>
</evidence>
<dbReference type="PANTHER" id="PTHR30069:SF29">
    <property type="entry name" value="HEMOGLOBIN AND HEMOGLOBIN-HAPTOGLOBIN-BINDING PROTEIN 1-RELATED"/>
    <property type="match status" value="1"/>
</dbReference>